<evidence type="ECO:0000256" key="4">
    <source>
        <dbReference type="ARBA" id="ARBA00023295"/>
    </source>
</evidence>
<dbReference type="PANTHER" id="PTHR43053">
    <property type="entry name" value="GLYCOSIDASE FAMILY 31"/>
    <property type="match status" value="1"/>
</dbReference>
<sequence>MGDTDAAFGALTQYRRRIRRLGHSDHSHLPIVFNDYMNCLMGDPTDAKILALIEPVARSGAEYFVIDAGWYADDNDGWDDVRAWEPSQKRLPMGFKNLLDKIREAGLKPGLWIEAEVIGVRSPVTDELPPEAYFQRDDERILEKNRYQLDFRHPAVIARMDGIINRLVTEYGVAYFKFDYNIEVTQGTDIACHSPGAGQLDHNRAYLRWVSNLLDRYPSLVNENCNSGAQRLDDAMNAVFTLQSTSDQQDPVRSTRRSAGISPTAVPFWPLGFSKWHDDWLAAGLRVVDGKGGSAVRGGKC</sequence>
<dbReference type="PANTHER" id="PTHR43053:SF3">
    <property type="entry name" value="ALPHA-GALACTOSIDASE C-RELATED"/>
    <property type="match status" value="1"/>
</dbReference>
<accession>A0ABR1VBU4</accession>
<dbReference type="InterPro" id="IPR002252">
    <property type="entry name" value="Glyco_hydro_36"/>
</dbReference>
<organism evidence="5 6">
    <name type="scientific">Apiospora saccharicola</name>
    <dbReference type="NCBI Taxonomy" id="335842"/>
    <lineage>
        <taxon>Eukaryota</taxon>
        <taxon>Fungi</taxon>
        <taxon>Dikarya</taxon>
        <taxon>Ascomycota</taxon>
        <taxon>Pezizomycotina</taxon>
        <taxon>Sordariomycetes</taxon>
        <taxon>Xylariomycetidae</taxon>
        <taxon>Amphisphaeriales</taxon>
        <taxon>Apiosporaceae</taxon>
        <taxon>Apiospora</taxon>
    </lineage>
</organism>
<dbReference type="Proteomes" id="UP001446871">
    <property type="component" value="Unassembled WGS sequence"/>
</dbReference>
<comment type="caution">
    <text evidence="5">The sequence shown here is derived from an EMBL/GenBank/DDBJ whole genome shotgun (WGS) entry which is preliminary data.</text>
</comment>
<dbReference type="InterPro" id="IPR017853">
    <property type="entry name" value="GH"/>
</dbReference>
<gene>
    <name evidence="5" type="ORF">PG996_006616</name>
</gene>
<dbReference type="EC" id="3.2.1.22" evidence="2"/>
<evidence type="ECO:0000313" key="6">
    <source>
        <dbReference type="Proteomes" id="UP001446871"/>
    </source>
</evidence>
<evidence type="ECO:0000256" key="1">
    <source>
        <dbReference type="ARBA" id="ARBA00001255"/>
    </source>
</evidence>
<dbReference type="Gene3D" id="3.20.20.70">
    <property type="entry name" value="Aldolase class I"/>
    <property type="match status" value="1"/>
</dbReference>
<dbReference type="PRINTS" id="PR00743">
    <property type="entry name" value="GLHYDRLASE36"/>
</dbReference>
<reference evidence="5 6" key="1">
    <citation type="submission" date="2023-01" db="EMBL/GenBank/DDBJ databases">
        <title>Analysis of 21 Apiospora genomes using comparative genomics revels a genus with tremendous synthesis potential of carbohydrate active enzymes and secondary metabolites.</title>
        <authorList>
            <person name="Sorensen T."/>
        </authorList>
    </citation>
    <scope>NUCLEOTIDE SEQUENCE [LARGE SCALE GENOMIC DNA]</scope>
    <source>
        <strain evidence="5 6">CBS 83171</strain>
    </source>
</reference>
<keyword evidence="4" id="KW-0326">Glycosidase</keyword>
<dbReference type="InterPro" id="IPR050985">
    <property type="entry name" value="Alpha-glycosidase_related"/>
</dbReference>
<evidence type="ECO:0000313" key="5">
    <source>
        <dbReference type="EMBL" id="KAK8067504.1"/>
    </source>
</evidence>
<evidence type="ECO:0000256" key="3">
    <source>
        <dbReference type="ARBA" id="ARBA00022801"/>
    </source>
</evidence>
<comment type="catalytic activity">
    <reaction evidence="1">
        <text>Hydrolysis of terminal, non-reducing alpha-D-galactose residues in alpha-D-galactosides, including galactose oligosaccharides, galactomannans and galactolipids.</text>
        <dbReference type="EC" id="3.2.1.22"/>
    </reaction>
</comment>
<dbReference type="Pfam" id="PF02065">
    <property type="entry name" value="Melibiase"/>
    <property type="match status" value="1"/>
</dbReference>
<dbReference type="EMBL" id="JAQQWM010000004">
    <property type="protein sequence ID" value="KAK8067504.1"/>
    <property type="molecule type" value="Genomic_DNA"/>
</dbReference>
<protein>
    <recommendedName>
        <fullName evidence="2">alpha-galactosidase</fullName>
        <ecNumber evidence="2">3.2.1.22</ecNumber>
    </recommendedName>
</protein>
<dbReference type="InterPro" id="IPR013785">
    <property type="entry name" value="Aldolase_TIM"/>
</dbReference>
<keyword evidence="3" id="KW-0378">Hydrolase</keyword>
<keyword evidence="6" id="KW-1185">Reference proteome</keyword>
<proteinExistence type="predicted"/>
<dbReference type="SUPFAM" id="SSF51445">
    <property type="entry name" value="(Trans)glycosidases"/>
    <property type="match status" value="1"/>
</dbReference>
<name>A0ABR1VBU4_9PEZI</name>
<evidence type="ECO:0000256" key="2">
    <source>
        <dbReference type="ARBA" id="ARBA00012755"/>
    </source>
</evidence>
<dbReference type="CDD" id="cd14791">
    <property type="entry name" value="GH36"/>
    <property type="match status" value="1"/>
</dbReference>